<dbReference type="SUPFAM" id="SSF47336">
    <property type="entry name" value="ACP-like"/>
    <property type="match status" value="1"/>
</dbReference>
<evidence type="ECO:0000256" key="1">
    <source>
        <dbReference type="ARBA" id="ARBA00022450"/>
    </source>
</evidence>
<dbReference type="Gene3D" id="3.40.50.720">
    <property type="entry name" value="NAD(P)-binding Rossmann-like Domain"/>
    <property type="match status" value="1"/>
</dbReference>
<feature type="domain" description="Carrier" evidence="4">
    <location>
        <begin position="556"/>
        <end position="600"/>
    </location>
</feature>
<gene>
    <name evidence="6" type="ORF">IMSHALPRED_010835</name>
</gene>
<feature type="domain" description="Thioester reductase (TE)" evidence="5">
    <location>
        <begin position="673"/>
        <end position="908"/>
    </location>
</feature>
<keyword evidence="2" id="KW-0597">Phosphoprotein</keyword>
<feature type="domain" description="AMP-dependent synthetase/ligase" evidence="3">
    <location>
        <begin position="50"/>
        <end position="344"/>
    </location>
</feature>
<dbReference type="InterPro" id="IPR009081">
    <property type="entry name" value="PP-bd_ACP"/>
</dbReference>
<evidence type="ECO:0000313" key="6">
    <source>
        <dbReference type="EMBL" id="CAF9936613.1"/>
    </source>
</evidence>
<dbReference type="Gene3D" id="3.40.50.12780">
    <property type="entry name" value="N-terminal domain of ligase-like"/>
    <property type="match status" value="1"/>
</dbReference>
<dbReference type="PROSITE" id="PS00012">
    <property type="entry name" value="PHOSPHOPANTETHEINE"/>
    <property type="match status" value="1"/>
</dbReference>
<evidence type="ECO:0000259" key="5">
    <source>
        <dbReference type="Pfam" id="PF07993"/>
    </source>
</evidence>
<dbReference type="InterPro" id="IPR042099">
    <property type="entry name" value="ANL_N_sf"/>
</dbReference>
<evidence type="ECO:0008006" key="8">
    <source>
        <dbReference type="Google" id="ProtNLM"/>
    </source>
</evidence>
<proteinExistence type="predicted"/>
<dbReference type="Pfam" id="PF00501">
    <property type="entry name" value="AMP-binding"/>
    <property type="match status" value="1"/>
</dbReference>
<dbReference type="OrthoDB" id="429813at2759"/>
<dbReference type="InterPro" id="IPR020845">
    <property type="entry name" value="AMP-binding_CS"/>
</dbReference>
<dbReference type="Pfam" id="PF00550">
    <property type="entry name" value="PP-binding"/>
    <property type="match status" value="1"/>
</dbReference>
<dbReference type="Gene3D" id="1.10.1200.10">
    <property type="entry name" value="ACP-like"/>
    <property type="match status" value="1"/>
</dbReference>
<dbReference type="SUPFAM" id="SSF56801">
    <property type="entry name" value="Acetyl-CoA synthetase-like"/>
    <property type="match status" value="1"/>
</dbReference>
<dbReference type="PROSITE" id="PS00455">
    <property type="entry name" value="AMP_BINDING"/>
    <property type="match status" value="1"/>
</dbReference>
<evidence type="ECO:0000259" key="4">
    <source>
        <dbReference type="Pfam" id="PF00550"/>
    </source>
</evidence>
<protein>
    <recommendedName>
        <fullName evidence="8">Carrier domain-containing protein</fullName>
    </recommendedName>
</protein>
<dbReference type="Pfam" id="PF07993">
    <property type="entry name" value="NAD_binding_4"/>
    <property type="match status" value="1"/>
</dbReference>
<accession>A0A8H3GBE0</accession>
<dbReference type="PANTHER" id="PTHR43439">
    <property type="entry name" value="PHENYLACETATE-COENZYME A LIGASE"/>
    <property type="match status" value="1"/>
</dbReference>
<evidence type="ECO:0000313" key="7">
    <source>
        <dbReference type="Proteomes" id="UP000664534"/>
    </source>
</evidence>
<comment type="caution">
    <text evidence="6">The sequence shown here is derived from an EMBL/GenBank/DDBJ whole genome shotgun (WGS) entry which is preliminary data.</text>
</comment>
<dbReference type="AlphaFoldDB" id="A0A8H3GBE0"/>
<dbReference type="EMBL" id="CAJPDT010000092">
    <property type="protein sequence ID" value="CAF9936613.1"/>
    <property type="molecule type" value="Genomic_DNA"/>
</dbReference>
<dbReference type="InterPro" id="IPR036291">
    <property type="entry name" value="NAD(P)-bd_dom_sf"/>
</dbReference>
<dbReference type="InterPro" id="IPR013120">
    <property type="entry name" value="FAR_NAD-bd"/>
</dbReference>
<organism evidence="6 7">
    <name type="scientific">Imshaugia aleurites</name>
    <dbReference type="NCBI Taxonomy" id="172621"/>
    <lineage>
        <taxon>Eukaryota</taxon>
        <taxon>Fungi</taxon>
        <taxon>Dikarya</taxon>
        <taxon>Ascomycota</taxon>
        <taxon>Pezizomycotina</taxon>
        <taxon>Lecanoromycetes</taxon>
        <taxon>OSLEUM clade</taxon>
        <taxon>Lecanoromycetidae</taxon>
        <taxon>Lecanorales</taxon>
        <taxon>Lecanorineae</taxon>
        <taxon>Parmeliaceae</taxon>
        <taxon>Imshaugia</taxon>
    </lineage>
</organism>
<dbReference type="Proteomes" id="UP000664534">
    <property type="component" value="Unassembled WGS sequence"/>
</dbReference>
<evidence type="ECO:0000256" key="2">
    <source>
        <dbReference type="ARBA" id="ARBA00022553"/>
    </source>
</evidence>
<sequence length="1051" mass="116730">MATAESSLNGNIPVEEEDIILSDDLLRLRAADKIQVPLLCFPKSERGPVDYEEFTGTDIDRFVDQAAKHYMRCGLQPIESSHETPPVVALLGPTDLAYIVVFFTLARLGYTSLCLSPRLAPNACEKLIRETGAIAIIPGISAQMASLVAQTQELIQIEKMSLIARDDFDKPGLQEPRFQRQNIDRKLEKEWIIGILHSSGSTGLPKPIYLPHRRLMMKIPGPRGQTEFNTFPFFHGYGNWVVVHGMMDRKTIYMSNPNLPVTADYVTKVVRHVRPDVLHVVPYTMELLAQTESGIDAMKHCERVVFSGSGAPDDLGNELVAKGVNVETLWGATEIGSLGSSFNRGPGDNAWDYIRMPPPVAKFIWMKPLGDDTYECVYLHGLEALVVSNSDEPPKSFHSKDLFVKHPKLDAWKHIGRLDDRLTLINGEKVLPIPMEGLIRQDPLIRQCCIFGTGKSIPGIFIFRNDDSRDMSDEKFIDCIWPTVQKANAQAESFSQISKETIVPFGADVDYPKTDKESIKRSQIYGVFAKDMEAMYEKLEYTGSGTLQLDIPALEEWIIKKFRETLNVQIPSPRDDFFAAGVNSLQAIQMRGLILRDLDLGGNSRKLGHNVIFDTANAARLSRRLYALRAGDVTLEDDVDEIEEMETMIKQYSTFKHHVPGSSAAPKGHVVLLTGSTGSLGAHILALLLTQADVRKVYCLVRGENPRGRVLEALRQRDLLVPDTTRLVAFTSDLSREDLGLSPETFISLQGEVTAIIHSAWAVNFNLGIRSFEEQHIKGVHNLVQFSLSVSAPAPARFFFCSSIATALGTAPPATIPETPIFDLTAALPQGYARSKLVSEHISRNAARDAGALTRILRIGQIVGDGNLGLWNDTEAIPLIIRSALTLKSLPALDEVESWLPVDNLATTILDLAGISTGAIPVADSDTDLVYNLENPHTFSWTTSLLPELRRSGLDFSTIPVAEWLRKLRDYERDGGDPERNPAVKLIDHFESMYGKENSGDIKFEIKTAEKHSPAMRETPRLIEDGYIEKFVKSWLEKWEQGKGLQVGSSG</sequence>
<name>A0A8H3GBE0_9LECA</name>
<dbReference type="InterPro" id="IPR036736">
    <property type="entry name" value="ACP-like_sf"/>
</dbReference>
<keyword evidence="7" id="KW-1185">Reference proteome</keyword>
<keyword evidence="1" id="KW-0596">Phosphopantetheine</keyword>
<dbReference type="InterPro" id="IPR051414">
    <property type="entry name" value="Adenylate-forming_Reductase"/>
</dbReference>
<dbReference type="SUPFAM" id="SSF51735">
    <property type="entry name" value="NAD(P)-binding Rossmann-fold domains"/>
    <property type="match status" value="1"/>
</dbReference>
<evidence type="ECO:0000259" key="3">
    <source>
        <dbReference type="Pfam" id="PF00501"/>
    </source>
</evidence>
<dbReference type="Pfam" id="PF23562">
    <property type="entry name" value="AMP-binding_C_3"/>
    <property type="match status" value="1"/>
</dbReference>
<dbReference type="PANTHER" id="PTHR43439:SF2">
    <property type="entry name" value="ENZYME, PUTATIVE (JCVI)-RELATED"/>
    <property type="match status" value="1"/>
</dbReference>
<dbReference type="InterPro" id="IPR006162">
    <property type="entry name" value="Ppantetheine_attach_site"/>
</dbReference>
<reference evidence="6" key="1">
    <citation type="submission" date="2021-03" db="EMBL/GenBank/DDBJ databases">
        <authorList>
            <person name="Tagirdzhanova G."/>
        </authorList>
    </citation>
    <scope>NUCLEOTIDE SEQUENCE</scope>
</reference>
<dbReference type="InterPro" id="IPR000873">
    <property type="entry name" value="AMP-dep_synth/lig_dom"/>
</dbReference>